<evidence type="ECO:0000313" key="2">
    <source>
        <dbReference type="Proteomes" id="UP000037729"/>
    </source>
</evidence>
<gene>
    <name evidence="1" type="ORF">AMS69_17915</name>
</gene>
<accession>A0A0M9AGI6</accession>
<proteinExistence type="predicted"/>
<dbReference type="EMBL" id="LIUF01000008">
    <property type="protein sequence ID" value="KOX91597.1"/>
    <property type="molecule type" value="Genomic_DNA"/>
</dbReference>
<dbReference type="Proteomes" id="UP000037729">
    <property type="component" value="Unassembled WGS sequence"/>
</dbReference>
<evidence type="ECO:0000313" key="1">
    <source>
        <dbReference type="EMBL" id="KOX91597.1"/>
    </source>
</evidence>
<dbReference type="AlphaFoldDB" id="A0A0M9AGI6"/>
<keyword evidence="2" id="KW-1185">Reference proteome</keyword>
<reference evidence="1 2" key="1">
    <citation type="submission" date="2015-08" db="EMBL/GenBank/DDBJ databases">
        <title>Genomes of Isolates from Cabo Rojo, PR.</title>
        <authorList>
            <person name="Sanchez-Nieves R.L."/>
            <person name="Montalvo-Rodriguez R."/>
        </authorList>
    </citation>
    <scope>NUCLEOTIDE SEQUENCE [LARGE SCALE GENOMIC DNA]</scope>
    <source>
        <strain evidence="1 2">SL3</strain>
    </source>
</reference>
<comment type="caution">
    <text evidence="1">The sequence shown here is derived from an EMBL/GenBank/DDBJ whole genome shotgun (WGS) entry which is preliminary data.</text>
</comment>
<organism evidence="1 2">
    <name type="scientific">Haloarcula rubripromontorii</name>
    <dbReference type="NCBI Taxonomy" id="1705562"/>
    <lineage>
        <taxon>Archaea</taxon>
        <taxon>Methanobacteriati</taxon>
        <taxon>Methanobacteriota</taxon>
        <taxon>Stenosarchaea group</taxon>
        <taxon>Halobacteria</taxon>
        <taxon>Halobacteriales</taxon>
        <taxon>Haloarculaceae</taxon>
        <taxon>Haloarcula</taxon>
    </lineage>
</organism>
<sequence length="91" mass="9959">MQDQGSSVAAVAPDLWFRLSATTRAGFYGVYARNSRAWCLMGSLWTSALSVANALMTTSNPARSMRVIRSATSECVTEEGAFFHSYKQVDL</sequence>
<dbReference type="PATRIC" id="fig|1705562.3.peg.2068"/>
<protein>
    <submittedName>
        <fullName evidence="1">Uncharacterized protein</fullName>
    </submittedName>
</protein>
<name>A0A0M9AGI6_9EURY</name>